<gene>
    <name evidence="2" type="primary">orf515</name>
</gene>
<dbReference type="RefSeq" id="YP_009944735.1">
    <property type="nucleotide sequence ID" value="NC_051461.1"/>
</dbReference>
<name>A0A7L7K6F5_9CHLO</name>
<keyword evidence="2" id="KW-0496">Mitochondrion</keyword>
<dbReference type="PANTHER" id="PTHR37520:SF1">
    <property type="entry name" value="INTRON-ENCODED DNA ENDONUCLEASE AI2A-RELATED"/>
    <property type="match status" value="1"/>
</dbReference>
<evidence type="ECO:0000313" key="2">
    <source>
        <dbReference type="EMBL" id="QMS48904.1"/>
    </source>
</evidence>
<sequence length="343" mass="39798">MWFLHNGPFLQVVEVLQWAVSWNMSMFFYKYTYCSTSFVSSFYNSMLVTMNSSYMNQQVTNVVQIIQWSFIFILKTPHHYHLNTPVGTPEAVCPPTKIHIKKTQNQEWYQWLAGLIDGDGCFLVSKAGYASLEITVESKDEALLYQIKNIYGGSLKPRAGINAVRYRLHHKEGVHQLCLDVNGYIRHPVRFVQFTQVCNTLFLEVKTPDCLHANHGWFAGMFDADGTVRLNLTTPYPQIAVSVTQKYKEVPEAYKLVFGGSLYYDKSQNGYWTWAVQSKSDVVTMLEYFKAFPSRSHKRQKLFLIPEIYHLLMQQAHLPQESQKHPSALYKKWVSLVESWKAF</sequence>
<dbReference type="EMBL" id="MT701044">
    <property type="protein sequence ID" value="QMS48904.1"/>
    <property type="molecule type" value="Genomic_DNA"/>
</dbReference>
<dbReference type="Gene3D" id="3.10.28.10">
    <property type="entry name" value="Homing endonucleases"/>
    <property type="match status" value="2"/>
</dbReference>
<dbReference type="AlphaFoldDB" id="A0A7L7K6F5"/>
<geneLocation type="mitochondrion" evidence="2"/>
<dbReference type="GO" id="GO:0004519">
    <property type="term" value="F:endonuclease activity"/>
    <property type="evidence" value="ECO:0007669"/>
    <property type="project" value="InterPro"/>
</dbReference>
<dbReference type="InterPro" id="IPR004860">
    <property type="entry name" value="LAGLIDADG_dom"/>
</dbReference>
<dbReference type="PANTHER" id="PTHR37520">
    <property type="entry name" value="INTRON-ENCODED DNA ENDONUCLEASE AI2A-RELATED"/>
    <property type="match status" value="1"/>
</dbReference>
<dbReference type="GeneID" id="60235173"/>
<proteinExistence type="predicted"/>
<dbReference type="SUPFAM" id="SSF55608">
    <property type="entry name" value="Homing endonucleases"/>
    <property type="match status" value="2"/>
</dbReference>
<feature type="domain" description="Homing endonuclease LAGLIDADG" evidence="1">
    <location>
        <begin position="112"/>
        <end position="198"/>
    </location>
</feature>
<organism evidence="2">
    <name type="scientific">Ankistrodesmus falcatus</name>
    <dbReference type="NCBI Taxonomy" id="52960"/>
    <lineage>
        <taxon>Eukaryota</taxon>
        <taxon>Viridiplantae</taxon>
        <taxon>Chlorophyta</taxon>
        <taxon>core chlorophytes</taxon>
        <taxon>Chlorophyceae</taxon>
        <taxon>CS clade</taxon>
        <taxon>Sphaeropleales</taxon>
        <taxon>Selenastraceae</taxon>
        <taxon>Ankistrodesmus</taxon>
    </lineage>
</organism>
<reference evidence="2" key="1">
    <citation type="submission" date="2020-06" db="EMBL/GenBank/DDBJ databases">
        <authorList>
            <person name="Cobos M."/>
            <person name="Grandez G.E."/>
            <person name="Rodriguez H.N."/>
            <person name="Castro C.G."/>
            <person name="Maddox J.D."/>
            <person name="Paredes J.D."/>
            <person name="Estela S.L."/>
            <person name="Adrianzen P.M."/>
            <person name="Marapara J.L."/>
            <person name="Tresierra A.B."/>
            <person name="Saldana J.R."/>
            <person name="Castro J.C."/>
        </authorList>
    </citation>
    <scope>NUCLEOTIDE SEQUENCE</scope>
    <source>
        <strain evidence="2">UCP001</strain>
    </source>
</reference>
<dbReference type="InterPro" id="IPR027434">
    <property type="entry name" value="Homing_endonucl"/>
</dbReference>
<protein>
    <recommendedName>
        <fullName evidence="1">Homing endonuclease LAGLIDADG domain-containing protein</fullName>
    </recommendedName>
</protein>
<dbReference type="Pfam" id="PF00961">
    <property type="entry name" value="LAGLIDADG_1"/>
    <property type="match status" value="2"/>
</dbReference>
<feature type="domain" description="Homing endonuclease LAGLIDADG" evidence="1">
    <location>
        <begin position="219"/>
        <end position="308"/>
    </location>
</feature>
<accession>A0A7L7K6F5</accession>
<evidence type="ECO:0000259" key="1">
    <source>
        <dbReference type="Pfam" id="PF00961"/>
    </source>
</evidence>